<dbReference type="FunFam" id="3.40.50.720:FF:000084">
    <property type="entry name" value="Short-chain dehydrogenase reductase"/>
    <property type="match status" value="1"/>
</dbReference>
<dbReference type="PANTHER" id="PTHR43618:SF8">
    <property type="entry name" value="7ALPHA-HYDROXYSTEROID DEHYDROGENASE"/>
    <property type="match status" value="1"/>
</dbReference>
<dbReference type="AlphaFoldDB" id="A0A1W9YSS1"/>
<dbReference type="OrthoDB" id="9803333at2"/>
<evidence type="ECO:0000256" key="3">
    <source>
        <dbReference type="ARBA" id="ARBA00023002"/>
    </source>
</evidence>
<dbReference type="InterPro" id="IPR052178">
    <property type="entry name" value="Sec_Metab_Biosynth_SDR"/>
</dbReference>
<dbReference type="EMBL" id="MVHJ01000021">
    <property type="protein sequence ID" value="ORA03007.1"/>
    <property type="molecule type" value="Genomic_DNA"/>
</dbReference>
<dbReference type="CDD" id="cd05233">
    <property type="entry name" value="SDR_c"/>
    <property type="match status" value="1"/>
</dbReference>
<organism evidence="4 5">
    <name type="scientific">Mycolicibacterium bacteremicum</name>
    <name type="common">Mycobacterium bacteremicum</name>
    <dbReference type="NCBI Taxonomy" id="564198"/>
    <lineage>
        <taxon>Bacteria</taxon>
        <taxon>Bacillati</taxon>
        <taxon>Actinomycetota</taxon>
        <taxon>Actinomycetes</taxon>
        <taxon>Mycobacteriales</taxon>
        <taxon>Mycobacteriaceae</taxon>
        <taxon>Mycolicibacterium</taxon>
    </lineage>
</organism>
<dbReference type="InterPro" id="IPR036291">
    <property type="entry name" value="NAD(P)-bd_dom_sf"/>
</dbReference>
<protein>
    <submittedName>
        <fullName evidence="4">Short-chain dehydrogenase</fullName>
    </submittedName>
</protein>
<dbReference type="Proteomes" id="UP000192366">
    <property type="component" value="Unassembled WGS sequence"/>
</dbReference>
<dbReference type="Pfam" id="PF13561">
    <property type="entry name" value="adh_short_C2"/>
    <property type="match status" value="1"/>
</dbReference>
<keyword evidence="5" id="KW-1185">Reference proteome</keyword>
<dbReference type="SUPFAM" id="SSF51735">
    <property type="entry name" value="NAD(P)-binding Rossmann-fold domains"/>
    <property type="match status" value="1"/>
</dbReference>
<name>A0A1W9YSS1_MYCBA</name>
<keyword evidence="3" id="KW-0560">Oxidoreductase</keyword>
<dbReference type="InterPro" id="IPR002347">
    <property type="entry name" value="SDR_fam"/>
</dbReference>
<keyword evidence="2" id="KW-0521">NADP</keyword>
<gene>
    <name evidence="4" type="ORF">BST17_20670</name>
</gene>
<evidence type="ECO:0000313" key="5">
    <source>
        <dbReference type="Proteomes" id="UP000192366"/>
    </source>
</evidence>
<accession>A0A1W9YSS1</accession>
<evidence type="ECO:0000313" key="4">
    <source>
        <dbReference type="EMBL" id="ORA03007.1"/>
    </source>
</evidence>
<dbReference type="PANTHER" id="PTHR43618">
    <property type="entry name" value="7-ALPHA-HYDROXYSTEROID DEHYDROGENASE"/>
    <property type="match status" value="1"/>
</dbReference>
<proteinExistence type="inferred from homology"/>
<comment type="similarity">
    <text evidence="1">Belongs to the short-chain dehydrogenases/reductases (SDR) family.</text>
</comment>
<dbReference type="GO" id="GO:0016491">
    <property type="term" value="F:oxidoreductase activity"/>
    <property type="evidence" value="ECO:0007669"/>
    <property type="project" value="UniProtKB-KW"/>
</dbReference>
<dbReference type="Gene3D" id="3.40.50.720">
    <property type="entry name" value="NAD(P)-binding Rossmann-like Domain"/>
    <property type="match status" value="1"/>
</dbReference>
<comment type="caution">
    <text evidence="4">The sequence shown here is derived from an EMBL/GenBank/DDBJ whole genome shotgun (WGS) entry which is preliminary data.</text>
</comment>
<evidence type="ECO:0000256" key="2">
    <source>
        <dbReference type="ARBA" id="ARBA00022857"/>
    </source>
</evidence>
<dbReference type="PROSITE" id="PS00061">
    <property type="entry name" value="ADH_SHORT"/>
    <property type="match status" value="1"/>
</dbReference>
<sequence>MGQLDGKTALVTGGTSGIGLAGAKRFAAEGAEVFITGRDRARLDEAVAAIGPRAHAVQGDISKLADLDALADAIKAAGRGLDVLYANAGGGDFATLADVTEQHYRDNFDRNVAGTVFTVQKMLPLLNDGASVIITGSTAATEATPSFGLYAASKAAIRSLGRTWAAELADRNIRVNTIVPGPIETPGLTGLASDAEQEKALLDGLAAGVVLNRLGHVDEIASAVLFLATDQSSYMTGAELAVHGGKLQI</sequence>
<dbReference type="STRING" id="564198.BST17_20670"/>
<reference evidence="4 5" key="1">
    <citation type="submission" date="2017-02" db="EMBL/GenBank/DDBJ databases">
        <title>The new phylogeny of genus Mycobacterium.</title>
        <authorList>
            <person name="Tortoli E."/>
            <person name="Trovato A."/>
            <person name="Cirillo D.M."/>
        </authorList>
    </citation>
    <scope>NUCLEOTIDE SEQUENCE [LARGE SCALE GENOMIC DNA]</scope>
    <source>
        <strain evidence="4 5">DSM 45578</strain>
    </source>
</reference>
<dbReference type="InterPro" id="IPR020904">
    <property type="entry name" value="Sc_DH/Rdtase_CS"/>
</dbReference>
<dbReference type="RefSeq" id="WP_083060774.1">
    <property type="nucleotide sequence ID" value="NZ_JACKVM010000014.1"/>
</dbReference>
<dbReference type="PRINTS" id="PR00081">
    <property type="entry name" value="GDHRDH"/>
</dbReference>
<evidence type="ECO:0000256" key="1">
    <source>
        <dbReference type="ARBA" id="ARBA00006484"/>
    </source>
</evidence>